<dbReference type="EMBL" id="SSXH01000157">
    <property type="protein sequence ID" value="THJ74892.1"/>
    <property type="molecule type" value="Genomic_DNA"/>
</dbReference>
<dbReference type="InterPro" id="IPR001680">
    <property type="entry name" value="WD40_rpt"/>
</dbReference>
<dbReference type="PANTHER" id="PTHR14136:SF17">
    <property type="entry name" value="BTB_POZ DOMAIN-CONTAINING PROTEIN KCTD9"/>
    <property type="match status" value="1"/>
</dbReference>
<dbReference type="PROSITE" id="PS50082">
    <property type="entry name" value="WD_REPEATS_2"/>
    <property type="match status" value="1"/>
</dbReference>
<proteinExistence type="predicted"/>
<dbReference type="Pfam" id="PF00805">
    <property type="entry name" value="Pentapeptide"/>
    <property type="match status" value="2"/>
</dbReference>
<dbReference type="InterPro" id="IPR051082">
    <property type="entry name" value="Pentapeptide-BTB/POZ_domain"/>
</dbReference>
<dbReference type="AlphaFoldDB" id="A0A4S5ERY2"/>
<dbReference type="Gene3D" id="2.160.20.80">
    <property type="entry name" value="E3 ubiquitin-protein ligase SopA"/>
    <property type="match status" value="1"/>
</dbReference>
<organism evidence="2 3">
    <name type="scientific">Candidatus Frankia alpina</name>
    <dbReference type="NCBI Taxonomy" id="2699483"/>
    <lineage>
        <taxon>Bacteria</taxon>
        <taxon>Bacillati</taxon>
        <taxon>Actinomycetota</taxon>
        <taxon>Actinomycetes</taxon>
        <taxon>Frankiales</taxon>
        <taxon>Frankiaceae</taxon>
        <taxon>Frankia</taxon>
    </lineage>
</organism>
<dbReference type="Proteomes" id="UP000305282">
    <property type="component" value="Unassembled WGS sequence"/>
</dbReference>
<dbReference type="InterPro" id="IPR011047">
    <property type="entry name" value="Quinoprotein_ADH-like_sf"/>
</dbReference>
<dbReference type="InterPro" id="IPR001646">
    <property type="entry name" value="5peptide_repeat"/>
</dbReference>
<dbReference type="SUPFAM" id="SSF50998">
    <property type="entry name" value="Quinoprotein alcohol dehydrogenase-like"/>
    <property type="match status" value="1"/>
</dbReference>
<feature type="repeat" description="WD" evidence="1">
    <location>
        <begin position="547"/>
        <end position="569"/>
    </location>
</feature>
<name>A0A4S5ERY2_9ACTN</name>
<dbReference type="Gene3D" id="2.130.10.10">
    <property type="entry name" value="YVTN repeat-like/Quinoprotein amine dehydrogenase"/>
    <property type="match status" value="1"/>
</dbReference>
<sequence length="618" mass="66146">MLDLRDYLAQQADRLRTDRDYPPDAYVPQRLRRIDRSRAPVGDDALAEVLGWLSTDDARFILILGSFGHGKTFLSHQLALGLPDRLPHVDPMVIELGALEKSFDLDRLVAQHLVDAGVRQPDLDAFRYMVREGRIALIFDSFDELAARITYARATAYLDGLLAILDGTGKITDDGAAGPSRAKVVVTSRAEFFVDDKEVLTKTGEKVERTLGRFIARLEDFTPAQIERYLVGHFTRALLAHRPPLAAQAEARQLAASRLALVREVRDLPDLARNPRLLSFIVEIDDELLRAVRDRAANSGDGRVTAAELSDLMLDFLVDLADREQLAAWVRSTADDPDAPGTVRENALLVARRLGIALRTGAALAGTDLSGRDLRDADLRDADLTDARLDGADLREADLRGATLAGASLRGTRVSGADLREATLTGATLVEVVAEKITAGGAALGGSHITGGRLDDLVLAGASLRGARLAGMVLTRADLTDADLSGATLTNVTLADTGVGGSRWSRAAVLGGSLGSAADAPELIAAAIAGRDSAQLMTSPAPAQQYSVAFSPDGTLLATASDDRTAQLWGHHQRPSGCLRRRAERGMGGAATRRRLQAGRRIEGTILVGHQECSLRAG</sequence>
<comment type="caution">
    <text evidence="2">The sequence shown here is derived from an EMBL/GenBank/DDBJ whole genome shotgun (WGS) entry which is preliminary data.</text>
</comment>
<keyword evidence="3" id="KW-1185">Reference proteome</keyword>
<evidence type="ECO:0000313" key="2">
    <source>
        <dbReference type="EMBL" id="THJ74892.1"/>
    </source>
</evidence>
<dbReference type="SMART" id="SM00320">
    <property type="entry name" value="WD40"/>
    <property type="match status" value="1"/>
</dbReference>
<evidence type="ECO:0000313" key="3">
    <source>
        <dbReference type="Proteomes" id="UP000305282"/>
    </source>
</evidence>
<accession>A0A4S5ERY2</accession>
<reference evidence="2 3" key="1">
    <citation type="submission" date="2019-04" db="EMBL/GenBank/DDBJ databases">
        <title>Draft genome sequences for three unisolated Alnus-infective Frankia Sp+ strains, AgTrS, AiOr and AvVan, the first sequenced Frankia strains able to sporulate in-planta.</title>
        <authorList>
            <person name="Bethencourt L."/>
            <person name="Vautrin F."/>
            <person name="Taib N."/>
            <person name="Dubost A."/>
            <person name="Castro-Garcia L."/>
            <person name="Imbaud O."/>
            <person name="Abrouk D."/>
            <person name="Fournier P."/>
            <person name="Briolay J."/>
            <person name="Nguyen A."/>
            <person name="Normand P."/>
            <person name="Fernandez M.P."/>
            <person name="Brochier-Armanet C."/>
            <person name="Herrera-Belaroussi A."/>
        </authorList>
    </citation>
    <scope>NUCLEOTIDE SEQUENCE [LARGE SCALE GENOMIC DNA]</scope>
    <source>
        <strain evidence="2 3">AvVan</strain>
    </source>
</reference>
<protein>
    <submittedName>
        <fullName evidence="2">Uncharacterized protein</fullName>
    </submittedName>
</protein>
<dbReference type="PANTHER" id="PTHR14136">
    <property type="entry name" value="BTB_POZ DOMAIN-CONTAINING PROTEIN KCTD9"/>
    <property type="match status" value="1"/>
</dbReference>
<dbReference type="SUPFAM" id="SSF52540">
    <property type="entry name" value="P-loop containing nucleoside triphosphate hydrolases"/>
    <property type="match status" value="1"/>
</dbReference>
<dbReference type="SUPFAM" id="SSF141571">
    <property type="entry name" value="Pentapeptide repeat-like"/>
    <property type="match status" value="1"/>
</dbReference>
<dbReference type="Pfam" id="PF00400">
    <property type="entry name" value="WD40"/>
    <property type="match status" value="1"/>
</dbReference>
<dbReference type="OrthoDB" id="134501at2"/>
<dbReference type="Gene3D" id="3.40.50.300">
    <property type="entry name" value="P-loop containing nucleotide triphosphate hydrolases"/>
    <property type="match status" value="1"/>
</dbReference>
<keyword evidence="1" id="KW-0853">WD repeat</keyword>
<evidence type="ECO:0000256" key="1">
    <source>
        <dbReference type="PROSITE-ProRule" id="PRU00221"/>
    </source>
</evidence>
<gene>
    <name evidence="2" type="ORF">E7Y31_08700</name>
</gene>
<dbReference type="InterPro" id="IPR027417">
    <property type="entry name" value="P-loop_NTPase"/>
</dbReference>
<dbReference type="InterPro" id="IPR015943">
    <property type="entry name" value="WD40/YVTN_repeat-like_dom_sf"/>
</dbReference>